<evidence type="ECO:0000259" key="1">
    <source>
        <dbReference type="Pfam" id="PF00175"/>
    </source>
</evidence>
<gene>
    <name evidence="3" type="ORF">S06H3_00662</name>
</gene>
<sequence>MFVNELDKWHRREDMELLETVDEGDEEWTGHVGVVTTLSSEVHIDPEKIFAVVVGPPVMYKFVVAECHKKGIPDERIIMSLERRMKCGIGKCGHCQINGVYVCQEGPVFTYAEVKKLREAI</sequence>
<dbReference type="Pfam" id="PF10418">
    <property type="entry name" value="DHODB_Fe-S_bind"/>
    <property type="match status" value="1"/>
</dbReference>
<dbReference type="InterPro" id="IPR019480">
    <property type="entry name" value="Dihydroorotate_DH_Fe-S-bd"/>
</dbReference>
<feature type="domain" description="Oxidoreductase FAD/NAD(P)-binding" evidence="1">
    <location>
        <begin position="4"/>
        <end position="63"/>
    </location>
</feature>
<dbReference type="EMBL" id="BARV01000129">
    <property type="protein sequence ID" value="GAH93853.1"/>
    <property type="molecule type" value="Genomic_DNA"/>
</dbReference>
<organism evidence="3">
    <name type="scientific">marine sediment metagenome</name>
    <dbReference type="NCBI Taxonomy" id="412755"/>
    <lineage>
        <taxon>unclassified sequences</taxon>
        <taxon>metagenomes</taxon>
        <taxon>ecological metagenomes</taxon>
    </lineage>
</organism>
<name>X1LI65_9ZZZZ</name>
<dbReference type="AlphaFoldDB" id="X1LI65"/>
<reference evidence="3" key="1">
    <citation type="journal article" date="2014" name="Front. Microbiol.">
        <title>High frequency of phylogenetically diverse reductive dehalogenase-homologous genes in deep subseafloor sedimentary metagenomes.</title>
        <authorList>
            <person name="Kawai M."/>
            <person name="Futagami T."/>
            <person name="Toyoda A."/>
            <person name="Takaki Y."/>
            <person name="Nishi S."/>
            <person name="Hori S."/>
            <person name="Arai W."/>
            <person name="Tsubouchi T."/>
            <person name="Morono Y."/>
            <person name="Uchiyama I."/>
            <person name="Ito T."/>
            <person name="Fujiyama A."/>
            <person name="Inagaki F."/>
            <person name="Takami H."/>
        </authorList>
    </citation>
    <scope>NUCLEOTIDE SEQUENCE</scope>
    <source>
        <strain evidence="3">Expedition CK06-06</strain>
    </source>
</reference>
<dbReference type="PANTHER" id="PTHR43513:SF1">
    <property type="entry name" value="ANAEROBIC SULFITE REDUCTASE SUBUNIT B"/>
    <property type="match status" value="1"/>
</dbReference>
<dbReference type="InterPro" id="IPR039261">
    <property type="entry name" value="FNR_nucleotide-bd"/>
</dbReference>
<accession>X1LI65</accession>
<dbReference type="InterPro" id="IPR037117">
    <property type="entry name" value="Dihydroorotate_DH_ele_sf"/>
</dbReference>
<dbReference type="SUPFAM" id="SSF52343">
    <property type="entry name" value="Ferredoxin reductase-like, C-terminal NADP-linked domain"/>
    <property type="match status" value="1"/>
</dbReference>
<dbReference type="Gene3D" id="2.10.240.10">
    <property type="entry name" value="Dihydroorotate dehydrogenase, electron transfer subunit"/>
    <property type="match status" value="1"/>
</dbReference>
<protein>
    <submittedName>
        <fullName evidence="3">Uncharacterized protein</fullName>
    </submittedName>
</protein>
<evidence type="ECO:0000259" key="2">
    <source>
        <dbReference type="Pfam" id="PF10418"/>
    </source>
</evidence>
<evidence type="ECO:0000313" key="3">
    <source>
        <dbReference type="EMBL" id="GAH93853.1"/>
    </source>
</evidence>
<comment type="caution">
    <text evidence="3">The sequence shown here is derived from an EMBL/GenBank/DDBJ whole genome shotgun (WGS) entry which is preliminary data.</text>
</comment>
<feature type="domain" description="Dihydroorotate dehydrogenase electron transfer subunit iron-sulphur cluster binding" evidence="2">
    <location>
        <begin position="82"/>
        <end position="114"/>
    </location>
</feature>
<dbReference type="Gene3D" id="3.40.50.80">
    <property type="entry name" value="Nucleotide-binding domain of ferredoxin-NADP reductase (FNR) module"/>
    <property type="match status" value="1"/>
</dbReference>
<dbReference type="Pfam" id="PF00175">
    <property type="entry name" value="NAD_binding_1"/>
    <property type="match status" value="1"/>
</dbReference>
<dbReference type="PANTHER" id="PTHR43513">
    <property type="entry name" value="DIHYDROOROTATE DEHYDROGENASE B (NAD(+)), ELECTRON TRANSFER SUBUNIT"/>
    <property type="match status" value="1"/>
</dbReference>
<dbReference type="InterPro" id="IPR050353">
    <property type="entry name" value="PyrK_electron_transfer"/>
</dbReference>
<proteinExistence type="predicted"/>
<dbReference type="InterPro" id="IPR001433">
    <property type="entry name" value="OxRdtase_FAD/NAD-bd"/>
</dbReference>